<proteinExistence type="predicted"/>
<keyword evidence="4" id="KW-1185">Reference proteome</keyword>
<dbReference type="HOGENOM" id="CLU_029910_0_0_11"/>
<dbReference type="Pfam" id="PF00929">
    <property type="entry name" value="RNase_T"/>
    <property type="match status" value="1"/>
</dbReference>
<evidence type="ECO:0000259" key="2">
    <source>
        <dbReference type="Pfam" id="PF00929"/>
    </source>
</evidence>
<dbReference type="Gene3D" id="3.40.50.10190">
    <property type="entry name" value="BRCT domain"/>
    <property type="match status" value="1"/>
</dbReference>
<dbReference type="GO" id="GO:0003676">
    <property type="term" value="F:nucleic acid binding"/>
    <property type="evidence" value="ECO:0007669"/>
    <property type="project" value="InterPro"/>
</dbReference>
<dbReference type="SUPFAM" id="SSF53098">
    <property type="entry name" value="Ribonuclease H-like"/>
    <property type="match status" value="1"/>
</dbReference>
<dbReference type="AlphaFoldDB" id="Q8FU07"/>
<dbReference type="InterPro" id="IPR013520">
    <property type="entry name" value="Ribonucl_H"/>
</dbReference>
<dbReference type="InterPro" id="IPR012337">
    <property type="entry name" value="RNaseH-like_sf"/>
</dbReference>
<name>Q8FU07_COREF</name>
<evidence type="ECO:0000256" key="1">
    <source>
        <dbReference type="SAM" id="MobiDB-lite"/>
    </source>
</evidence>
<feature type="region of interest" description="Disordered" evidence="1">
    <location>
        <begin position="193"/>
        <end position="218"/>
    </location>
</feature>
<feature type="compositionally biased region" description="Low complexity" evidence="1">
    <location>
        <begin position="193"/>
        <end position="203"/>
    </location>
</feature>
<dbReference type="EMBL" id="BA000035">
    <property type="protein sequence ID" value="BAC17024.1"/>
    <property type="molecule type" value="Genomic_DNA"/>
</dbReference>
<feature type="compositionally biased region" description="Basic and acidic residues" evidence="1">
    <location>
        <begin position="65"/>
        <end position="82"/>
    </location>
</feature>
<dbReference type="GO" id="GO:0004527">
    <property type="term" value="F:exonuclease activity"/>
    <property type="evidence" value="ECO:0007669"/>
    <property type="project" value="UniProtKB-ARBA"/>
</dbReference>
<organism evidence="3 4">
    <name type="scientific">Corynebacterium efficiens (strain DSM 44549 / YS-314 / AJ 12310 / JCM 11189 / NBRC 100395)</name>
    <dbReference type="NCBI Taxonomy" id="196164"/>
    <lineage>
        <taxon>Bacteria</taxon>
        <taxon>Bacillati</taxon>
        <taxon>Actinomycetota</taxon>
        <taxon>Actinomycetes</taxon>
        <taxon>Mycobacteriales</taxon>
        <taxon>Corynebacteriaceae</taxon>
        <taxon>Corynebacterium</taxon>
    </lineage>
</organism>
<dbReference type="InterPro" id="IPR036397">
    <property type="entry name" value="RNaseH_sf"/>
</dbReference>
<protein>
    <submittedName>
        <fullName evidence="3">Putative DNA polymerase III</fullName>
    </submittedName>
</protein>
<feature type="compositionally biased region" description="Basic residues" evidence="1">
    <location>
        <begin position="204"/>
        <end position="218"/>
    </location>
</feature>
<dbReference type="InterPro" id="IPR036420">
    <property type="entry name" value="BRCT_dom_sf"/>
</dbReference>
<feature type="compositionally biased region" description="Polar residues" evidence="1">
    <location>
        <begin position="49"/>
        <end position="62"/>
    </location>
</feature>
<dbReference type="KEGG" id="cef:CE0214"/>
<dbReference type="Gene3D" id="3.30.420.10">
    <property type="entry name" value="Ribonuclease H-like superfamily/Ribonuclease H"/>
    <property type="match status" value="1"/>
</dbReference>
<sequence length="420" mass="46359">MNFSAILHGFHSHVPDKPPHRRSQMATSTHPPTRLMGMNSFGADDKNTGGVSPTNSDTQPQTLPGEDRGRREQERQAQERARQQAITDAPYVAVTIQSSGIHPSTSRMITFTAITLTADNEPVETFHAVLNPGSDPGPFHLHGVTDEEFRSARRFSQILKAVDRLIDGRTLILHNAPRTWGFIVSEAKRAMNDAARANRSTSRNSRRGGRGRRRQRVGHIPRPVLIVDTLASARRQGVVLDDVRIRGVAHALGLDTPPAVATTERAGVPHEQLCRESTRLVADLYFTLRERGELATQTPDNLRADRFGLQRSHIRVQAQEEKPTLINPGVYQPGTSLVAGMEVVVAPEIEMDPDIIIQAAVDAGLSYSEKLTRQTSVVVCNQTRDIDGKAMHAQRKNIPLLSDVAFLRAVERVRDGKVAE</sequence>
<feature type="region of interest" description="Disordered" evidence="1">
    <location>
        <begin position="1"/>
        <end position="86"/>
    </location>
</feature>
<dbReference type="Proteomes" id="UP000001409">
    <property type="component" value="Chromosome"/>
</dbReference>
<accession>Q8FU07</accession>
<feature type="domain" description="Exonuclease" evidence="2">
    <location>
        <begin position="100"/>
        <end position="195"/>
    </location>
</feature>
<dbReference type="SUPFAM" id="SSF52113">
    <property type="entry name" value="BRCT domain"/>
    <property type="match status" value="1"/>
</dbReference>
<evidence type="ECO:0000313" key="4">
    <source>
        <dbReference type="Proteomes" id="UP000001409"/>
    </source>
</evidence>
<dbReference type="NCBIfam" id="NF004112">
    <property type="entry name" value="PRK05601.1"/>
    <property type="match status" value="1"/>
</dbReference>
<evidence type="ECO:0000313" key="3">
    <source>
        <dbReference type="EMBL" id="BAC17024.1"/>
    </source>
</evidence>
<reference evidence="3 4" key="1">
    <citation type="journal article" date="2003" name="Genome Res.">
        <title>Comparative complete genome sequence analysis of the amino acid replacements responsible for the thermostability of Corynebacterium efficiens.</title>
        <authorList>
            <person name="Nishio Y."/>
            <person name="Nakamura Y."/>
            <person name="Kawarabayasi Y."/>
            <person name="Usuda Y."/>
            <person name="Kimura E."/>
            <person name="Sugimoto S."/>
            <person name="Matsui K."/>
            <person name="Yamagishi A."/>
            <person name="Kikuchi H."/>
            <person name="Ikeo K."/>
            <person name="Gojobori T."/>
        </authorList>
    </citation>
    <scope>NUCLEOTIDE SEQUENCE [LARGE SCALE GENOMIC DNA]</scope>
    <source>
        <strain evidence="4">DSM 44549 / YS-314 / AJ 12310 / JCM 11189 / NBRC 100395</strain>
    </source>
</reference>
<dbReference type="eggNOG" id="COG0847">
    <property type="taxonomic scope" value="Bacteria"/>
</dbReference>
<dbReference type="STRING" id="196164.gene:10740610"/>
<dbReference type="CDD" id="cd06127">
    <property type="entry name" value="DEDDh"/>
    <property type="match status" value="1"/>
</dbReference>